<gene>
    <name evidence="2" type="ORF">SAMN04489716_4446</name>
</gene>
<evidence type="ECO:0000313" key="2">
    <source>
        <dbReference type="EMBL" id="SDT54883.1"/>
    </source>
</evidence>
<proteinExistence type="predicted"/>
<protein>
    <submittedName>
        <fullName evidence="2">PQQ-like domain-containing protein</fullName>
    </submittedName>
</protein>
<sequence>MGESVARDVASSEATRAVESVLREAGGGRLAGVRIGYEGGRRVHVVQFARGGWLCAATVDALTGEVTEIRDEGLPFAGPEFEPTAGPESHPVTARLDFRTVWDVRTAWDDESLAHVATDAGVGVVRLSRDFGWTLVVEDHHTTGYGATRHVAPVPGGVVAATGDGRVFRLDGAGRVSWENRLSGAPYGINVDLDGRRALIATDRGTVELDTRTGTHLESLAGPVRAAAYLPGGDRVLAGHRGDLVVVDATGAARWRIRLDGFTSRIWTRGERIYTAGEGGLREIVAGEGIVARWSAPSTGSAENAVVIGDAVFTCSGGSRLDRHGYATAAYHGRADVFAGPEAVTALSAGGRRWLLAGHRDGLLSARAV</sequence>
<dbReference type="EMBL" id="LT629758">
    <property type="protein sequence ID" value="SDT54883.1"/>
    <property type="molecule type" value="Genomic_DNA"/>
</dbReference>
<name>A0A1H2B9J9_9ACTN</name>
<dbReference type="SUPFAM" id="SSF50998">
    <property type="entry name" value="Quinoprotein alcohol dehydrogenase-like"/>
    <property type="match status" value="1"/>
</dbReference>
<dbReference type="InterPro" id="IPR002372">
    <property type="entry name" value="PQQ_rpt_dom"/>
</dbReference>
<dbReference type="InterPro" id="IPR015943">
    <property type="entry name" value="WD40/YVTN_repeat-like_dom_sf"/>
</dbReference>
<reference evidence="2 3" key="1">
    <citation type="submission" date="2016-10" db="EMBL/GenBank/DDBJ databases">
        <authorList>
            <person name="de Groot N.N."/>
        </authorList>
    </citation>
    <scope>NUCLEOTIDE SEQUENCE [LARGE SCALE GENOMIC DNA]</scope>
    <source>
        <strain evidence="2 3">DSM 43941</strain>
    </source>
</reference>
<accession>A0A1H2B9J9</accession>
<dbReference type="RefSeq" id="WP_092546385.1">
    <property type="nucleotide sequence ID" value="NZ_BOMJ01000033.1"/>
</dbReference>
<evidence type="ECO:0000259" key="1">
    <source>
        <dbReference type="Pfam" id="PF13360"/>
    </source>
</evidence>
<keyword evidence="3" id="KW-1185">Reference proteome</keyword>
<dbReference type="AlphaFoldDB" id="A0A1H2B9J9"/>
<evidence type="ECO:0000313" key="3">
    <source>
        <dbReference type="Proteomes" id="UP000198688"/>
    </source>
</evidence>
<dbReference type="Gene3D" id="2.130.10.10">
    <property type="entry name" value="YVTN repeat-like/Quinoprotein amine dehydrogenase"/>
    <property type="match status" value="1"/>
</dbReference>
<organism evidence="2 3">
    <name type="scientific">Actinoplanes derwentensis</name>
    <dbReference type="NCBI Taxonomy" id="113562"/>
    <lineage>
        <taxon>Bacteria</taxon>
        <taxon>Bacillati</taxon>
        <taxon>Actinomycetota</taxon>
        <taxon>Actinomycetes</taxon>
        <taxon>Micromonosporales</taxon>
        <taxon>Micromonosporaceae</taxon>
        <taxon>Actinoplanes</taxon>
    </lineage>
</organism>
<dbReference type="InterPro" id="IPR011047">
    <property type="entry name" value="Quinoprotein_ADH-like_sf"/>
</dbReference>
<dbReference type="Pfam" id="PF13360">
    <property type="entry name" value="PQQ_2"/>
    <property type="match status" value="1"/>
</dbReference>
<dbReference type="Proteomes" id="UP000198688">
    <property type="component" value="Chromosome I"/>
</dbReference>
<dbReference type="STRING" id="113562.SAMN04489716_4446"/>
<feature type="domain" description="Pyrrolo-quinoline quinone repeat" evidence="1">
    <location>
        <begin position="146"/>
        <end position="316"/>
    </location>
</feature>
<dbReference type="OrthoDB" id="4284044at2"/>